<evidence type="ECO:0000256" key="1">
    <source>
        <dbReference type="ARBA" id="ARBA00004479"/>
    </source>
</evidence>
<gene>
    <name evidence="11" type="primary">gb26351</name>
    <name evidence="11" type="ORF">PR202_gb26351</name>
</gene>
<dbReference type="PANTHER" id="PTHR48061:SF44">
    <property type="entry name" value="LEUCINE-RICH REPEAT-CONTAINING N-TERMINAL PLANT-TYPE DOMAIN-CONTAINING PROTEIN"/>
    <property type="match status" value="1"/>
</dbReference>
<evidence type="ECO:0000259" key="10">
    <source>
        <dbReference type="Pfam" id="PF08263"/>
    </source>
</evidence>
<dbReference type="InterPro" id="IPR046956">
    <property type="entry name" value="RLP23-like"/>
</dbReference>
<feature type="domain" description="Leucine-rich repeat-containing N-terminal plant-type" evidence="10">
    <location>
        <begin position="31"/>
        <end position="66"/>
    </location>
</feature>
<keyword evidence="7" id="KW-0472">Membrane</keyword>
<dbReference type="SUPFAM" id="SSF52058">
    <property type="entry name" value="L domain-like"/>
    <property type="match status" value="1"/>
</dbReference>
<proteinExistence type="predicted"/>
<keyword evidence="8" id="KW-0325">Glycoprotein</keyword>
<keyword evidence="6" id="KW-1133">Transmembrane helix</keyword>
<evidence type="ECO:0000256" key="3">
    <source>
        <dbReference type="ARBA" id="ARBA00022692"/>
    </source>
</evidence>
<evidence type="ECO:0000256" key="9">
    <source>
        <dbReference type="SAM" id="SignalP"/>
    </source>
</evidence>
<reference evidence="11" key="2">
    <citation type="submission" date="2021-12" db="EMBL/GenBank/DDBJ databases">
        <title>Resequencing data analysis of finger millet.</title>
        <authorList>
            <person name="Hatakeyama M."/>
            <person name="Aluri S."/>
            <person name="Balachadran M.T."/>
            <person name="Sivarajan S.R."/>
            <person name="Poveda L."/>
            <person name="Shimizu-Inatsugi R."/>
            <person name="Schlapbach R."/>
            <person name="Sreeman S.M."/>
            <person name="Shimizu K.K."/>
        </authorList>
    </citation>
    <scope>NUCLEOTIDE SEQUENCE</scope>
</reference>
<dbReference type="Pfam" id="PF08263">
    <property type="entry name" value="LRRNT_2"/>
    <property type="match status" value="1"/>
</dbReference>
<dbReference type="PROSITE" id="PS51257">
    <property type="entry name" value="PROKAR_LIPOPROTEIN"/>
    <property type="match status" value="1"/>
</dbReference>
<reference evidence="11" key="1">
    <citation type="journal article" date="2018" name="DNA Res.">
        <title>Multiple hybrid de novo genome assembly of finger millet, an orphan allotetraploid crop.</title>
        <authorList>
            <person name="Hatakeyama M."/>
            <person name="Aluri S."/>
            <person name="Balachadran M.T."/>
            <person name="Sivarajan S.R."/>
            <person name="Patrignani A."/>
            <person name="Gruter S."/>
            <person name="Poveda L."/>
            <person name="Shimizu-Inatsugi R."/>
            <person name="Baeten J."/>
            <person name="Francoijs K.J."/>
            <person name="Nataraja K.N."/>
            <person name="Reddy Y.A.N."/>
            <person name="Phadnis S."/>
            <person name="Ravikumar R.L."/>
            <person name="Schlapbach R."/>
            <person name="Sreeman S.M."/>
            <person name="Shimizu K.K."/>
        </authorList>
    </citation>
    <scope>NUCLEOTIDE SEQUENCE</scope>
</reference>
<protein>
    <recommendedName>
        <fullName evidence="10">Leucine-rich repeat-containing N-terminal plant-type domain-containing protein</fullName>
    </recommendedName>
</protein>
<evidence type="ECO:0000256" key="8">
    <source>
        <dbReference type="ARBA" id="ARBA00023180"/>
    </source>
</evidence>
<comment type="caution">
    <text evidence="11">The sequence shown here is derived from an EMBL/GenBank/DDBJ whole genome shotgun (WGS) entry which is preliminary data.</text>
</comment>
<accession>A0AAV5FRM7</accession>
<evidence type="ECO:0000256" key="2">
    <source>
        <dbReference type="ARBA" id="ARBA00022614"/>
    </source>
</evidence>
<keyword evidence="3" id="KW-0812">Transmembrane</keyword>
<evidence type="ECO:0000256" key="4">
    <source>
        <dbReference type="ARBA" id="ARBA00022729"/>
    </source>
</evidence>
<dbReference type="Proteomes" id="UP001054889">
    <property type="component" value="Unassembled WGS sequence"/>
</dbReference>
<feature type="signal peptide" evidence="9">
    <location>
        <begin position="1"/>
        <end position="25"/>
    </location>
</feature>
<dbReference type="Gene3D" id="3.80.10.10">
    <property type="entry name" value="Ribonuclease Inhibitor"/>
    <property type="match status" value="1"/>
</dbReference>
<evidence type="ECO:0000313" key="11">
    <source>
        <dbReference type="EMBL" id="GJN37400.1"/>
    </source>
</evidence>
<organism evidence="11 12">
    <name type="scientific">Eleusine coracana subsp. coracana</name>
    <dbReference type="NCBI Taxonomy" id="191504"/>
    <lineage>
        <taxon>Eukaryota</taxon>
        <taxon>Viridiplantae</taxon>
        <taxon>Streptophyta</taxon>
        <taxon>Embryophyta</taxon>
        <taxon>Tracheophyta</taxon>
        <taxon>Spermatophyta</taxon>
        <taxon>Magnoliopsida</taxon>
        <taxon>Liliopsida</taxon>
        <taxon>Poales</taxon>
        <taxon>Poaceae</taxon>
        <taxon>PACMAD clade</taxon>
        <taxon>Chloridoideae</taxon>
        <taxon>Cynodonteae</taxon>
        <taxon>Eleusininae</taxon>
        <taxon>Eleusine</taxon>
    </lineage>
</organism>
<dbReference type="PANTHER" id="PTHR48061">
    <property type="entry name" value="LEUCINE-RICH REPEAT RECEPTOR PROTEIN KINASE EMS1-LIKE-RELATED"/>
    <property type="match status" value="1"/>
</dbReference>
<dbReference type="InterPro" id="IPR013210">
    <property type="entry name" value="LRR_N_plant-typ"/>
</dbReference>
<keyword evidence="2" id="KW-0433">Leucine-rich repeat</keyword>
<dbReference type="AlphaFoldDB" id="A0AAV5FRM7"/>
<comment type="subcellular location">
    <subcellularLocation>
        <location evidence="1">Membrane</location>
        <topology evidence="1">Single-pass type I membrane protein</topology>
    </subcellularLocation>
</comment>
<name>A0AAV5FRM7_ELECO</name>
<evidence type="ECO:0000313" key="12">
    <source>
        <dbReference type="Proteomes" id="UP001054889"/>
    </source>
</evidence>
<evidence type="ECO:0000256" key="7">
    <source>
        <dbReference type="ARBA" id="ARBA00023136"/>
    </source>
</evidence>
<keyword evidence="12" id="KW-1185">Reference proteome</keyword>
<feature type="chain" id="PRO_5043876291" description="Leucine-rich repeat-containing N-terminal plant-type domain-containing protein" evidence="9">
    <location>
        <begin position="26"/>
        <end position="224"/>
    </location>
</feature>
<sequence length="224" mass="24477">MSSKVSKVLLLFLFLYYCTNHTATALSCFPADAAALLKLKRSFLDPNLTSWRRGTDCCRWEAVACDAASGRVAALDLGGRGLRAWGIDPVLFNLTALRNLSMADADFMGGRLPSFGFELLTEMVHLDFSFNTNLFGQLPIGIARLRKLVTLDFSNFNDYPYPILFLEEPSFETLIANLSSLIELHLDGVDISSNGGACSSRSTALCGYCSMLACGIGVFGHMLF</sequence>
<dbReference type="EMBL" id="BQKI01000095">
    <property type="protein sequence ID" value="GJN37400.1"/>
    <property type="molecule type" value="Genomic_DNA"/>
</dbReference>
<evidence type="ECO:0000256" key="6">
    <source>
        <dbReference type="ARBA" id="ARBA00022989"/>
    </source>
</evidence>
<dbReference type="InterPro" id="IPR032675">
    <property type="entry name" value="LRR_dom_sf"/>
</dbReference>
<keyword evidence="4 9" id="KW-0732">Signal</keyword>
<dbReference type="GO" id="GO:0016020">
    <property type="term" value="C:membrane"/>
    <property type="evidence" value="ECO:0007669"/>
    <property type="project" value="UniProtKB-SubCell"/>
</dbReference>
<keyword evidence="5" id="KW-0677">Repeat</keyword>
<evidence type="ECO:0000256" key="5">
    <source>
        <dbReference type="ARBA" id="ARBA00022737"/>
    </source>
</evidence>